<keyword evidence="1" id="KW-0862">Zinc</keyword>
<evidence type="ECO:0000256" key="3">
    <source>
        <dbReference type="SAM" id="Phobius"/>
    </source>
</evidence>
<dbReference type="Pfam" id="PF00098">
    <property type="entry name" value="zf-CCHC"/>
    <property type="match status" value="1"/>
</dbReference>
<dbReference type="PROSITE" id="PS50158">
    <property type="entry name" value="ZF_CCHC"/>
    <property type="match status" value="1"/>
</dbReference>
<dbReference type="InterPro" id="IPR001878">
    <property type="entry name" value="Znf_CCHC"/>
</dbReference>
<reference evidence="5" key="1">
    <citation type="submission" date="2013-07" db="EMBL/GenBank/DDBJ databases">
        <title>The genome of an arbuscular mycorrhizal fungus provides insights into the evolution of the oldest plant symbiosis.</title>
        <authorList>
            <consortium name="DOE Joint Genome Institute"/>
            <person name="Tisserant E."/>
            <person name="Malbreil M."/>
            <person name="Kuo A."/>
            <person name="Kohler A."/>
            <person name="Symeonidi A."/>
            <person name="Balestrini R."/>
            <person name="Charron P."/>
            <person name="Duensing N."/>
            <person name="Frei-dit-Frey N."/>
            <person name="Gianinazzi-Pearson V."/>
            <person name="Gilbert B."/>
            <person name="Handa Y."/>
            <person name="Hijri M."/>
            <person name="Kaul R."/>
            <person name="Kawaguchi M."/>
            <person name="Krajinski F."/>
            <person name="Lammers P."/>
            <person name="Lapierre D."/>
            <person name="Masclaux F.G."/>
            <person name="Murat C."/>
            <person name="Morin E."/>
            <person name="Ndikumana S."/>
            <person name="Pagni M."/>
            <person name="Petitpierre D."/>
            <person name="Requena N."/>
            <person name="Rosikiewicz P."/>
            <person name="Riley R."/>
            <person name="Saito K."/>
            <person name="San Clemente H."/>
            <person name="Shapiro H."/>
            <person name="van Tuinen D."/>
            <person name="Becard G."/>
            <person name="Bonfante P."/>
            <person name="Paszkowski U."/>
            <person name="Shachar-Hill Y."/>
            <person name="Young J.P."/>
            <person name="Sanders I.R."/>
            <person name="Henrissat B."/>
            <person name="Rensing S.A."/>
            <person name="Grigoriev I.V."/>
            <person name="Corradi N."/>
            <person name="Roux C."/>
            <person name="Martin F."/>
        </authorList>
    </citation>
    <scope>NUCLEOTIDE SEQUENCE</scope>
    <source>
        <strain evidence="5">DAOM 197198</strain>
    </source>
</reference>
<dbReference type="EMBL" id="KI298123">
    <property type="protein sequence ID" value="ERZ99249.1"/>
    <property type="molecule type" value="Genomic_DNA"/>
</dbReference>
<evidence type="ECO:0000256" key="2">
    <source>
        <dbReference type="SAM" id="MobiDB-lite"/>
    </source>
</evidence>
<accession>U9STL6</accession>
<feature type="transmembrane region" description="Helical" evidence="3">
    <location>
        <begin position="123"/>
        <end position="145"/>
    </location>
</feature>
<organism evidence="5">
    <name type="scientific">Rhizophagus irregularis (strain DAOM 181602 / DAOM 197198 / MUCL 43194)</name>
    <name type="common">Arbuscular mycorrhizal fungus</name>
    <name type="synonym">Glomus intraradices</name>
    <dbReference type="NCBI Taxonomy" id="747089"/>
    <lineage>
        <taxon>Eukaryota</taxon>
        <taxon>Fungi</taxon>
        <taxon>Fungi incertae sedis</taxon>
        <taxon>Mucoromycota</taxon>
        <taxon>Glomeromycotina</taxon>
        <taxon>Glomeromycetes</taxon>
        <taxon>Glomerales</taxon>
        <taxon>Glomeraceae</taxon>
        <taxon>Rhizophagus</taxon>
    </lineage>
</organism>
<sequence>MMMELSKSVSELKNEIKEKVGNRSHYNGSNNNSQWNRNNNNSDSNGSSNNSYNPTGGNRLPIVCYACGKPGHISRTCPQRNNNKSGVAATVLNQQSQQPQPAQFSTAIVGPKRCTNISIISKFLLLLTLNNIVLSYLSIIIQFPASLVSLSQLVKVHLVHIFDKKVQIELFVAKLFCTQIKQMSKEPLNTHDGRLYSHKIATTIYLFPCKVVGSSPTISIPI</sequence>
<keyword evidence="1" id="KW-0863">Zinc-finger</keyword>
<protein>
    <recommendedName>
        <fullName evidence="4">CCHC-type domain-containing protein</fullName>
    </recommendedName>
</protein>
<dbReference type="InterPro" id="IPR036875">
    <property type="entry name" value="Znf_CCHC_sf"/>
</dbReference>
<dbReference type="SUPFAM" id="SSF57756">
    <property type="entry name" value="Retrovirus zinc finger-like domains"/>
    <property type="match status" value="1"/>
</dbReference>
<keyword evidence="1" id="KW-0479">Metal-binding</keyword>
<evidence type="ECO:0000259" key="4">
    <source>
        <dbReference type="PROSITE" id="PS50158"/>
    </source>
</evidence>
<dbReference type="Gene3D" id="4.10.60.10">
    <property type="entry name" value="Zinc finger, CCHC-type"/>
    <property type="match status" value="1"/>
</dbReference>
<evidence type="ECO:0000256" key="1">
    <source>
        <dbReference type="PROSITE-ProRule" id="PRU00047"/>
    </source>
</evidence>
<dbReference type="SMART" id="SM00343">
    <property type="entry name" value="ZnF_C2HC"/>
    <property type="match status" value="1"/>
</dbReference>
<name>U9STL6_RHIID</name>
<keyword evidence="3" id="KW-0472">Membrane</keyword>
<dbReference type="GO" id="GO:0008270">
    <property type="term" value="F:zinc ion binding"/>
    <property type="evidence" value="ECO:0007669"/>
    <property type="project" value="UniProtKB-KW"/>
</dbReference>
<gene>
    <name evidence="5" type="ORF">GLOINDRAFT_9703</name>
</gene>
<dbReference type="GO" id="GO:0003676">
    <property type="term" value="F:nucleic acid binding"/>
    <property type="evidence" value="ECO:0007669"/>
    <property type="project" value="InterPro"/>
</dbReference>
<dbReference type="AlphaFoldDB" id="U9STL6"/>
<proteinExistence type="predicted"/>
<feature type="domain" description="CCHC-type" evidence="4">
    <location>
        <begin position="64"/>
        <end position="79"/>
    </location>
</feature>
<feature type="region of interest" description="Disordered" evidence="2">
    <location>
        <begin position="18"/>
        <end position="53"/>
    </location>
</feature>
<dbReference type="VEuPathDB" id="FungiDB:RhiirFUN_016148"/>
<keyword evidence="3" id="KW-1133">Transmembrane helix</keyword>
<evidence type="ECO:0000313" key="5">
    <source>
        <dbReference type="EMBL" id="ERZ99249.1"/>
    </source>
</evidence>
<keyword evidence="3" id="KW-0812">Transmembrane</keyword>
<feature type="compositionally biased region" description="Low complexity" evidence="2">
    <location>
        <begin position="27"/>
        <end position="53"/>
    </location>
</feature>
<dbReference type="HOGENOM" id="CLU_1245947_0_0_1"/>